<dbReference type="GO" id="GO:0016705">
    <property type="term" value="F:oxidoreductase activity, acting on paired donors, with incorporation or reduction of molecular oxygen"/>
    <property type="evidence" value="ECO:0007669"/>
    <property type="project" value="InterPro"/>
</dbReference>
<evidence type="ECO:0008006" key="5">
    <source>
        <dbReference type="Google" id="ProtNLM"/>
    </source>
</evidence>
<dbReference type="PANTHER" id="PTHR47950:SF44">
    <property type="entry name" value="CYTOCHROME P450, FAMILY 76, SUBFAMILY C, POLYPEPTIDE 5-RELATED"/>
    <property type="match status" value="1"/>
</dbReference>
<keyword evidence="4" id="KW-1185">Reference proteome</keyword>
<dbReference type="Proteomes" id="UP001367508">
    <property type="component" value="Unassembled WGS sequence"/>
</dbReference>
<dbReference type="InterPro" id="IPR002401">
    <property type="entry name" value="Cyt_P450_E_grp-I"/>
</dbReference>
<protein>
    <recommendedName>
        <fullName evidence="5">Cytochrome P450</fullName>
    </recommendedName>
</protein>
<dbReference type="Gene3D" id="1.10.630.10">
    <property type="entry name" value="Cytochrome P450"/>
    <property type="match status" value="1"/>
</dbReference>
<reference evidence="3 4" key="1">
    <citation type="submission" date="2024-01" db="EMBL/GenBank/DDBJ databases">
        <title>The genomes of 5 underutilized Papilionoideae crops provide insights into root nodulation and disease resistanc.</title>
        <authorList>
            <person name="Jiang F."/>
        </authorList>
    </citation>
    <scope>NUCLEOTIDE SEQUENCE [LARGE SCALE GENOMIC DNA]</scope>
    <source>
        <strain evidence="3">LVBAO_FW01</strain>
        <tissue evidence="3">Leaves</tissue>
    </source>
</reference>
<keyword evidence="2" id="KW-1133">Transmembrane helix</keyword>
<dbReference type="EMBL" id="JAYMYQ010000002">
    <property type="protein sequence ID" value="KAK7349600.1"/>
    <property type="molecule type" value="Genomic_DNA"/>
</dbReference>
<feature type="transmembrane region" description="Helical" evidence="2">
    <location>
        <begin position="6"/>
        <end position="30"/>
    </location>
</feature>
<dbReference type="GO" id="GO:0005506">
    <property type="term" value="F:iron ion binding"/>
    <property type="evidence" value="ECO:0007669"/>
    <property type="project" value="InterPro"/>
</dbReference>
<organism evidence="3 4">
    <name type="scientific">Canavalia gladiata</name>
    <name type="common">Sword bean</name>
    <name type="synonym">Dolichos gladiatus</name>
    <dbReference type="NCBI Taxonomy" id="3824"/>
    <lineage>
        <taxon>Eukaryota</taxon>
        <taxon>Viridiplantae</taxon>
        <taxon>Streptophyta</taxon>
        <taxon>Embryophyta</taxon>
        <taxon>Tracheophyta</taxon>
        <taxon>Spermatophyta</taxon>
        <taxon>Magnoliopsida</taxon>
        <taxon>eudicotyledons</taxon>
        <taxon>Gunneridae</taxon>
        <taxon>Pentapetalae</taxon>
        <taxon>rosids</taxon>
        <taxon>fabids</taxon>
        <taxon>Fabales</taxon>
        <taxon>Fabaceae</taxon>
        <taxon>Papilionoideae</taxon>
        <taxon>50 kb inversion clade</taxon>
        <taxon>NPAAA clade</taxon>
        <taxon>indigoferoid/millettioid clade</taxon>
        <taxon>Phaseoleae</taxon>
        <taxon>Canavalia</taxon>
    </lineage>
</organism>
<dbReference type="GO" id="GO:0020037">
    <property type="term" value="F:heme binding"/>
    <property type="evidence" value="ECO:0007669"/>
    <property type="project" value="InterPro"/>
</dbReference>
<evidence type="ECO:0000256" key="2">
    <source>
        <dbReference type="SAM" id="Phobius"/>
    </source>
</evidence>
<evidence type="ECO:0000313" key="4">
    <source>
        <dbReference type="Proteomes" id="UP001367508"/>
    </source>
</evidence>
<accession>A0AAN9M7A7</accession>
<dbReference type="InterPro" id="IPR001128">
    <property type="entry name" value="Cyt_P450"/>
</dbReference>
<comment type="similarity">
    <text evidence="1">Belongs to the cytochrome P450 family.</text>
</comment>
<dbReference type="SUPFAM" id="SSF48264">
    <property type="entry name" value="Cytochrome P450"/>
    <property type="match status" value="1"/>
</dbReference>
<evidence type="ECO:0000313" key="3">
    <source>
        <dbReference type="EMBL" id="KAK7349600.1"/>
    </source>
</evidence>
<dbReference type="GO" id="GO:0004497">
    <property type="term" value="F:monooxygenase activity"/>
    <property type="evidence" value="ECO:0007669"/>
    <property type="project" value="InterPro"/>
</dbReference>
<sequence>MECYITVLMVIIITIIWPCLHFFIFPNLLLLPMIKRDPKLTKMPPGPHPYPIIGNILKLGQKPHQALFNLSKTYGPLMTLKLGSLTTIVISSSQIAKEALTTNDIVFSDREIPDIIRALDHHKVSVVWLSASSTKWRTLRKICAINIFSPQKLHSTRVLRHKKVQELLNFVHMKSTKGEAIDIGQVAFTTVINSLSYTFFSMDFDHYYSPCDDGSSELQNNYKELMQDIMEESGKTNVADLFPVLRLFDPQGLRRKGEEYTLRLLRVFNSIIDERLRLRASNMDSEEAGGDLLDSFLSLMEVHDSAELSRHEFLHLLVVSIYI</sequence>
<dbReference type="PRINTS" id="PR00463">
    <property type="entry name" value="EP450I"/>
</dbReference>
<dbReference type="PANTHER" id="PTHR47950">
    <property type="entry name" value="CYTOCHROME P450, FAMILY 76, SUBFAMILY C, POLYPEPTIDE 5-RELATED"/>
    <property type="match status" value="1"/>
</dbReference>
<keyword evidence="2" id="KW-0472">Membrane</keyword>
<proteinExistence type="inferred from homology"/>
<gene>
    <name evidence="3" type="ORF">VNO77_07086</name>
</gene>
<keyword evidence="2" id="KW-0812">Transmembrane</keyword>
<comment type="caution">
    <text evidence="3">The sequence shown here is derived from an EMBL/GenBank/DDBJ whole genome shotgun (WGS) entry which is preliminary data.</text>
</comment>
<dbReference type="Pfam" id="PF00067">
    <property type="entry name" value="p450"/>
    <property type="match status" value="1"/>
</dbReference>
<evidence type="ECO:0000256" key="1">
    <source>
        <dbReference type="ARBA" id="ARBA00010617"/>
    </source>
</evidence>
<dbReference type="AlphaFoldDB" id="A0AAN9M7A7"/>
<name>A0AAN9M7A7_CANGL</name>
<dbReference type="InterPro" id="IPR036396">
    <property type="entry name" value="Cyt_P450_sf"/>
</dbReference>